<proteinExistence type="predicted"/>
<accession>A0A2R6P0F0</accession>
<name>A0A2R6P0F0_9APHY</name>
<organism evidence="2 3">
    <name type="scientific">Hermanssonia centrifuga</name>
    <dbReference type="NCBI Taxonomy" id="98765"/>
    <lineage>
        <taxon>Eukaryota</taxon>
        <taxon>Fungi</taxon>
        <taxon>Dikarya</taxon>
        <taxon>Basidiomycota</taxon>
        <taxon>Agaricomycotina</taxon>
        <taxon>Agaricomycetes</taxon>
        <taxon>Polyporales</taxon>
        <taxon>Meruliaceae</taxon>
        <taxon>Hermanssonia</taxon>
    </lineage>
</organism>
<reference evidence="2 3" key="1">
    <citation type="submission" date="2018-02" db="EMBL/GenBank/DDBJ databases">
        <title>Genome sequence of the basidiomycete white-rot fungus Phlebia centrifuga.</title>
        <authorList>
            <person name="Granchi Z."/>
            <person name="Peng M."/>
            <person name="de Vries R.P."/>
            <person name="Hilden K."/>
            <person name="Makela M.R."/>
            <person name="Grigoriev I."/>
            <person name="Riley R."/>
        </authorList>
    </citation>
    <scope>NUCLEOTIDE SEQUENCE [LARGE SCALE GENOMIC DNA]</scope>
    <source>
        <strain evidence="2 3">FBCC195</strain>
    </source>
</reference>
<comment type="caution">
    <text evidence="2">The sequence shown here is derived from an EMBL/GenBank/DDBJ whole genome shotgun (WGS) entry which is preliminary data.</text>
</comment>
<dbReference type="EMBL" id="MLYV02000594">
    <property type="protein sequence ID" value="PSR82258.1"/>
    <property type="molecule type" value="Genomic_DNA"/>
</dbReference>
<evidence type="ECO:0000256" key="1">
    <source>
        <dbReference type="SAM" id="MobiDB-lite"/>
    </source>
</evidence>
<protein>
    <submittedName>
        <fullName evidence="2">Uncharacterized protein</fullName>
    </submittedName>
</protein>
<evidence type="ECO:0000313" key="2">
    <source>
        <dbReference type="EMBL" id="PSR82258.1"/>
    </source>
</evidence>
<dbReference type="Proteomes" id="UP000186601">
    <property type="component" value="Unassembled WGS sequence"/>
</dbReference>
<gene>
    <name evidence="2" type="ORF">PHLCEN_2v6105</name>
</gene>
<evidence type="ECO:0000313" key="3">
    <source>
        <dbReference type="Proteomes" id="UP000186601"/>
    </source>
</evidence>
<feature type="compositionally biased region" description="Acidic residues" evidence="1">
    <location>
        <begin position="7"/>
        <end position="29"/>
    </location>
</feature>
<sequence>MNIPATSDDDVSELGDDDDSDIEQQDEPDQVTEVALLEKLLKQDASAGLQSTATDDCMFSLSCAAVALSLDEMNQVQSYNAPSEQDSLAEQRIDADTLQVILQVSATFDLPPLETLAAERIRPFDRAMNYSKNMDYSMLVSVCRHHQTERAAAAVCVRLHSDVVPLDPSKSDSDLEVTETPSARGKIISEMYAVLRKAEQGLGVGTGLERQARISGSTVVQLTGNTANAALAAGQRATTVVNRRYKVFSKHHIPQSKELGDALIGISHSSQPNHQLLKPGRNGAKNGTHAWVADTKNIGLVSYLVMQVYEPAFLTKFRAVHQRVAALQTYSFLHVSSDHFLRTLPGTQTLSTDGRTMELNQDAYAVFQGLDTTRAKSAINAAVKLLDQARRKGNKGTTNKE</sequence>
<dbReference type="OrthoDB" id="2754413at2759"/>
<dbReference type="STRING" id="98765.A0A2R6P0F0"/>
<feature type="region of interest" description="Disordered" evidence="1">
    <location>
        <begin position="1"/>
        <end position="29"/>
    </location>
</feature>
<dbReference type="AlphaFoldDB" id="A0A2R6P0F0"/>
<keyword evidence="3" id="KW-1185">Reference proteome</keyword>